<name>T0HGB7_9SPHN</name>
<dbReference type="AlphaFoldDB" id="T0HGB7"/>
<protein>
    <submittedName>
        <fullName evidence="1">Uncharacterized protein</fullName>
    </submittedName>
</protein>
<gene>
    <name evidence="1" type="ORF">L485_23935</name>
</gene>
<accession>T0HGB7</accession>
<sequence length="60" mass="6597">MLMEQVMCVSAHQVRGRAPVFMRTHGLCIIAGENIEQVSNGRQFLTGASRQVCLLPAARL</sequence>
<evidence type="ECO:0000313" key="2">
    <source>
        <dbReference type="Proteomes" id="UP000015524"/>
    </source>
</evidence>
<keyword evidence="2" id="KW-1185">Reference proteome</keyword>
<comment type="caution">
    <text evidence="1">The sequence shown here is derived from an EMBL/GenBank/DDBJ whole genome shotgun (WGS) entry which is preliminary data.</text>
</comment>
<evidence type="ECO:0000313" key="1">
    <source>
        <dbReference type="EMBL" id="EQA96588.1"/>
    </source>
</evidence>
<dbReference type="EMBL" id="ATIB01000089">
    <property type="protein sequence ID" value="EQA96588.1"/>
    <property type="molecule type" value="Genomic_DNA"/>
</dbReference>
<proteinExistence type="predicted"/>
<organism evidence="1 2">
    <name type="scientific">Sphingobium baderi LL03</name>
    <dbReference type="NCBI Taxonomy" id="1114964"/>
    <lineage>
        <taxon>Bacteria</taxon>
        <taxon>Pseudomonadati</taxon>
        <taxon>Pseudomonadota</taxon>
        <taxon>Alphaproteobacteria</taxon>
        <taxon>Sphingomonadales</taxon>
        <taxon>Sphingomonadaceae</taxon>
        <taxon>Sphingobium</taxon>
    </lineage>
</organism>
<dbReference type="PATRIC" id="fig|1114964.3.peg.4701"/>
<reference evidence="1 2" key="1">
    <citation type="journal article" date="2013" name="Genome Announc.">
        <title>Draft Genome Sequence of a Hexachlorocyclohexane-Degrading Bacterium, Sphingobium baderi Strain LL03T.</title>
        <authorList>
            <person name="Kaur J."/>
            <person name="Verma H."/>
            <person name="Tripathi C."/>
            <person name="Khurana J.P."/>
            <person name="Lal R."/>
        </authorList>
    </citation>
    <scope>NUCLEOTIDE SEQUENCE [LARGE SCALE GENOMIC DNA]</scope>
    <source>
        <strain evidence="1 2">LL03</strain>
    </source>
</reference>
<dbReference type="Proteomes" id="UP000015524">
    <property type="component" value="Unassembled WGS sequence"/>
</dbReference>